<protein>
    <submittedName>
        <fullName evidence="1">Uncharacterized protein</fullName>
    </submittedName>
</protein>
<reference evidence="1 2" key="1">
    <citation type="submission" date="2019-05" db="EMBL/GenBank/DDBJ databases">
        <title>Another draft genome of Portunus trituberculatus and its Hox gene families provides insights of decapod evolution.</title>
        <authorList>
            <person name="Jeong J.-H."/>
            <person name="Song I."/>
            <person name="Kim S."/>
            <person name="Choi T."/>
            <person name="Kim D."/>
            <person name="Ryu S."/>
            <person name="Kim W."/>
        </authorList>
    </citation>
    <scope>NUCLEOTIDE SEQUENCE [LARGE SCALE GENOMIC DNA]</scope>
    <source>
        <tissue evidence="1">Muscle</tissue>
    </source>
</reference>
<name>A0A5B7GV99_PORTR</name>
<comment type="caution">
    <text evidence="1">The sequence shown here is derived from an EMBL/GenBank/DDBJ whole genome shotgun (WGS) entry which is preliminary data.</text>
</comment>
<evidence type="ECO:0000313" key="2">
    <source>
        <dbReference type="Proteomes" id="UP000324222"/>
    </source>
</evidence>
<organism evidence="1 2">
    <name type="scientific">Portunus trituberculatus</name>
    <name type="common">Swimming crab</name>
    <name type="synonym">Neptunus trituberculatus</name>
    <dbReference type="NCBI Taxonomy" id="210409"/>
    <lineage>
        <taxon>Eukaryota</taxon>
        <taxon>Metazoa</taxon>
        <taxon>Ecdysozoa</taxon>
        <taxon>Arthropoda</taxon>
        <taxon>Crustacea</taxon>
        <taxon>Multicrustacea</taxon>
        <taxon>Malacostraca</taxon>
        <taxon>Eumalacostraca</taxon>
        <taxon>Eucarida</taxon>
        <taxon>Decapoda</taxon>
        <taxon>Pleocyemata</taxon>
        <taxon>Brachyura</taxon>
        <taxon>Eubrachyura</taxon>
        <taxon>Portunoidea</taxon>
        <taxon>Portunidae</taxon>
        <taxon>Portuninae</taxon>
        <taxon>Portunus</taxon>
    </lineage>
</organism>
<sequence>MDRQTVMNQGKVARVGLVEHQEGVFTYITLKVRCVCIDGANSDGGDMEVAMMVVVALQGAVTEAGVGGACCSPGWHGVGDEANPVGSILFILGLERERQRERGRERGKNGHR</sequence>
<dbReference type="EMBL" id="VSRR010021485">
    <property type="protein sequence ID" value="MPC63980.1"/>
    <property type="molecule type" value="Genomic_DNA"/>
</dbReference>
<evidence type="ECO:0000313" key="1">
    <source>
        <dbReference type="EMBL" id="MPC63980.1"/>
    </source>
</evidence>
<accession>A0A5B7GV99</accession>
<dbReference type="Proteomes" id="UP000324222">
    <property type="component" value="Unassembled WGS sequence"/>
</dbReference>
<proteinExistence type="predicted"/>
<gene>
    <name evidence="1" type="ORF">E2C01_058089</name>
</gene>
<keyword evidence="2" id="KW-1185">Reference proteome</keyword>
<dbReference type="AlphaFoldDB" id="A0A5B7GV99"/>